<evidence type="ECO:0000313" key="2">
    <source>
        <dbReference type="EMBL" id="ESP00541.1"/>
    </source>
</evidence>
<feature type="region of interest" description="Disordered" evidence="1">
    <location>
        <begin position="1"/>
        <end position="21"/>
    </location>
</feature>
<keyword evidence="3" id="KW-1185">Reference proteome</keyword>
<dbReference type="AlphaFoldDB" id="V4AZI0"/>
<reference evidence="2 3" key="1">
    <citation type="journal article" date="2013" name="Nature">
        <title>Insights into bilaterian evolution from three spiralian genomes.</title>
        <authorList>
            <person name="Simakov O."/>
            <person name="Marletaz F."/>
            <person name="Cho S.J."/>
            <person name="Edsinger-Gonzales E."/>
            <person name="Havlak P."/>
            <person name="Hellsten U."/>
            <person name="Kuo D.H."/>
            <person name="Larsson T."/>
            <person name="Lv J."/>
            <person name="Arendt D."/>
            <person name="Savage R."/>
            <person name="Osoegawa K."/>
            <person name="de Jong P."/>
            <person name="Grimwood J."/>
            <person name="Chapman J.A."/>
            <person name="Shapiro H."/>
            <person name="Aerts A."/>
            <person name="Otillar R.P."/>
            <person name="Terry A.Y."/>
            <person name="Boore J.L."/>
            <person name="Grigoriev I.V."/>
            <person name="Lindberg D.R."/>
            <person name="Seaver E.C."/>
            <person name="Weisblat D.A."/>
            <person name="Putnam N.H."/>
            <person name="Rokhsar D.S."/>
        </authorList>
    </citation>
    <scope>NUCLEOTIDE SEQUENCE [LARGE SCALE GENOMIC DNA]</scope>
</reference>
<feature type="compositionally biased region" description="Polar residues" evidence="1">
    <location>
        <begin position="248"/>
        <end position="283"/>
    </location>
</feature>
<gene>
    <name evidence="2" type="ORF">LOTGIDRAFT_157815</name>
</gene>
<dbReference type="EMBL" id="KB200701">
    <property type="protein sequence ID" value="ESP00541.1"/>
    <property type="molecule type" value="Genomic_DNA"/>
</dbReference>
<dbReference type="OMA" id="WVDDMTI"/>
<dbReference type="Proteomes" id="UP000030746">
    <property type="component" value="Unassembled WGS sequence"/>
</dbReference>
<organism evidence="2 3">
    <name type="scientific">Lottia gigantea</name>
    <name type="common">Giant owl limpet</name>
    <dbReference type="NCBI Taxonomy" id="225164"/>
    <lineage>
        <taxon>Eukaryota</taxon>
        <taxon>Metazoa</taxon>
        <taxon>Spiralia</taxon>
        <taxon>Lophotrochozoa</taxon>
        <taxon>Mollusca</taxon>
        <taxon>Gastropoda</taxon>
        <taxon>Patellogastropoda</taxon>
        <taxon>Lottioidea</taxon>
        <taxon>Lottiidae</taxon>
        <taxon>Lottia</taxon>
    </lineage>
</organism>
<sequence>MALTETRSLSNRLKSRCQSAPLQRRRTLDEFPMNYSRIEAMAMAQKWRNNKLLKNDNISRITEESDNLREYGRKRFDYVVKSAKADLVANRKISCDRLPVTPYNGPSRYGSPLYNKTPSLLSTIRLRPQSEYGYTHKPQEHPEIQRALLQSNDDYNLRLNLDSELSGTTTPVRTITSDYLFVPKSTSAKSMHETFSNWTDLNDSCVSPDYNLSQTIITSPKRRLSSKFLDYVSSASSSTTSESEMPQGLTSGTENPEENSTIPLQVPESSDTTPLPVQEANLSNPPPVEKEPKEKPRPRKSRRSRPKCWVDDVTVSSEPSVHLTPEVPVEPEDKEVGQTGTEQHPTLPEPPVKTAAQLAEELLNPDDVVGGDNPELVREEFNILNLEDVKERQIELPKFLCPSSEEKSRQVAIKDWLAGTCFTSARHQIPMY</sequence>
<dbReference type="OrthoDB" id="6133336at2759"/>
<feature type="compositionally biased region" description="Basic residues" evidence="1">
    <location>
        <begin position="296"/>
        <end position="306"/>
    </location>
</feature>
<dbReference type="CTD" id="20237500"/>
<name>V4AZI0_LOTGI</name>
<dbReference type="HOGENOM" id="CLU_635072_0_0_1"/>
<evidence type="ECO:0000256" key="1">
    <source>
        <dbReference type="SAM" id="MobiDB-lite"/>
    </source>
</evidence>
<feature type="region of interest" description="Disordered" evidence="1">
    <location>
        <begin position="235"/>
        <end position="350"/>
    </location>
</feature>
<accession>V4AZI0</accession>
<evidence type="ECO:0000313" key="3">
    <source>
        <dbReference type="Proteomes" id="UP000030746"/>
    </source>
</evidence>
<feature type="compositionally biased region" description="Low complexity" evidence="1">
    <location>
        <begin position="235"/>
        <end position="244"/>
    </location>
</feature>
<dbReference type="GeneID" id="20237500"/>
<dbReference type="RefSeq" id="XP_009048660.1">
    <property type="nucleotide sequence ID" value="XM_009050412.1"/>
</dbReference>
<proteinExistence type="predicted"/>
<dbReference type="KEGG" id="lgi:LOTGIDRAFT_157815"/>
<protein>
    <submittedName>
        <fullName evidence="2">Uncharacterized protein</fullName>
    </submittedName>
</protein>